<dbReference type="Proteomes" id="UP000199409">
    <property type="component" value="Unassembled WGS sequence"/>
</dbReference>
<keyword evidence="3" id="KW-1185">Reference proteome</keyword>
<sequence>MLKSFTSLCTITFLLLSVSLASATTLSDTLTKRFKKISYPNDEVVATITLQTEIPDISGDRIKDSVLLAYQTQAKLVSVFKQNGWQKADMLHVDSIDAGLIELELDKGMNLKLKETLRLKAYVHQCDMPMHKYRGGSIDEFFQKDVLEKAEQCFTYDEKLQGKNYPY</sequence>
<accession>A0A1H3Z0Y3</accession>
<feature type="chain" id="PRO_5011519001" evidence="1">
    <location>
        <begin position="24"/>
        <end position="167"/>
    </location>
</feature>
<reference evidence="2 3" key="1">
    <citation type="submission" date="2016-10" db="EMBL/GenBank/DDBJ databases">
        <authorList>
            <person name="de Groot N.N."/>
        </authorList>
    </citation>
    <scope>NUCLEOTIDE SEQUENCE [LARGE SCALE GENOMIC DNA]</scope>
    <source>
        <strain evidence="2 3">DSM 7343</strain>
    </source>
</reference>
<keyword evidence="1" id="KW-0732">Signal</keyword>
<evidence type="ECO:0000313" key="2">
    <source>
        <dbReference type="EMBL" id="SEA17326.1"/>
    </source>
</evidence>
<name>A0A1H3Z0Y3_9BACT</name>
<dbReference type="RefSeq" id="WP_092346237.1">
    <property type="nucleotide sequence ID" value="NZ_FNQN01000003.1"/>
</dbReference>
<gene>
    <name evidence="2" type="ORF">SAMN05660420_01475</name>
</gene>
<proteinExistence type="predicted"/>
<feature type="signal peptide" evidence="1">
    <location>
        <begin position="1"/>
        <end position="23"/>
    </location>
</feature>
<dbReference type="AlphaFoldDB" id="A0A1H3Z0Y3"/>
<organism evidence="2 3">
    <name type="scientific">Desulfuromusa kysingii</name>
    <dbReference type="NCBI Taxonomy" id="37625"/>
    <lineage>
        <taxon>Bacteria</taxon>
        <taxon>Pseudomonadati</taxon>
        <taxon>Thermodesulfobacteriota</taxon>
        <taxon>Desulfuromonadia</taxon>
        <taxon>Desulfuromonadales</taxon>
        <taxon>Geopsychrobacteraceae</taxon>
        <taxon>Desulfuromusa</taxon>
    </lineage>
</organism>
<protein>
    <submittedName>
        <fullName evidence="2">Uncharacterized protein</fullName>
    </submittedName>
</protein>
<evidence type="ECO:0000256" key="1">
    <source>
        <dbReference type="SAM" id="SignalP"/>
    </source>
</evidence>
<dbReference type="EMBL" id="FNQN01000003">
    <property type="protein sequence ID" value="SEA17326.1"/>
    <property type="molecule type" value="Genomic_DNA"/>
</dbReference>
<evidence type="ECO:0000313" key="3">
    <source>
        <dbReference type="Proteomes" id="UP000199409"/>
    </source>
</evidence>